<keyword evidence="4" id="KW-0067">ATP-binding</keyword>
<accession>A0A6M1T3G5</accession>
<reference evidence="7 8" key="1">
    <citation type="submission" date="2020-02" db="EMBL/GenBank/DDBJ databases">
        <title>Aliifodinibius halophilus 2W32, complete genome.</title>
        <authorList>
            <person name="Li Y."/>
            <person name="Wu S."/>
        </authorList>
    </citation>
    <scope>NUCLEOTIDE SEQUENCE [LARGE SCALE GENOMIC DNA]</scope>
    <source>
        <strain evidence="7 8">2W32</strain>
    </source>
</reference>
<dbReference type="InterPro" id="IPR007371">
    <property type="entry name" value="TPK_catalytic"/>
</dbReference>
<comment type="caution">
    <text evidence="7">The sequence shown here is derived from an EMBL/GenBank/DDBJ whole genome shotgun (WGS) entry which is preliminary data.</text>
</comment>
<dbReference type="GO" id="GO:0016301">
    <property type="term" value="F:kinase activity"/>
    <property type="evidence" value="ECO:0007669"/>
    <property type="project" value="UniProtKB-KW"/>
</dbReference>
<dbReference type="InterPro" id="IPR053149">
    <property type="entry name" value="TPK"/>
</dbReference>
<name>A0A6M1T3G5_9BACT</name>
<dbReference type="GO" id="GO:0005524">
    <property type="term" value="F:ATP binding"/>
    <property type="evidence" value="ECO:0007669"/>
    <property type="project" value="UniProtKB-KW"/>
</dbReference>
<dbReference type="Gene3D" id="3.40.50.10240">
    <property type="entry name" value="Thiamin pyrophosphokinase, catalytic domain"/>
    <property type="match status" value="1"/>
</dbReference>
<evidence type="ECO:0000256" key="2">
    <source>
        <dbReference type="ARBA" id="ARBA00022741"/>
    </source>
</evidence>
<evidence type="ECO:0000256" key="3">
    <source>
        <dbReference type="ARBA" id="ARBA00022777"/>
    </source>
</evidence>
<protein>
    <recommendedName>
        <fullName evidence="5">Thiamine diphosphokinase</fullName>
        <ecNumber evidence="5">2.7.6.2</ecNumber>
    </recommendedName>
</protein>
<dbReference type="SUPFAM" id="SSF63999">
    <property type="entry name" value="Thiamin pyrophosphokinase, catalytic domain"/>
    <property type="match status" value="1"/>
</dbReference>
<dbReference type="GO" id="GO:0009229">
    <property type="term" value="P:thiamine diphosphate biosynthetic process"/>
    <property type="evidence" value="ECO:0007669"/>
    <property type="project" value="InterPro"/>
</dbReference>
<dbReference type="AlphaFoldDB" id="A0A6M1T3G5"/>
<evidence type="ECO:0000313" key="7">
    <source>
        <dbReference type="EMBL" id="NGP88627.1"/>
    </source>
</evidence>
<dbReference type="EC" id="2.7.6.2" evidence="5"/>
<dbReference type="PANTHER" id="PTHR41299">
    <property type="entry name" value="THIAMINE PYROPHOSPHOKINASE"/>
    <property type="match status" value="1"/>
</dbReference>
<keyword evidence="8" id="KW-1185">Reference proteome</keyword>
<keyword evidence="2" id="KW-0547">Nucleotide-binding</keyword>
<proteinExistence type="predicted"/>
<dbReference type="InterPro" id="IPR036759">
    <property type="entry name" value="TPK_catalytic_sf"/>
</dbReference>
<dbReference type="GO" id="GO:0006772">
    <property type="term" value="P:thiamine metabolic process"/>
    <property type="evidence" value="ECO:0007669"/>
    <property type="project" value="UniProtKB-UniRule"/>
</dbReference>
<gene>
    <name evidence="7" type="ORF">G3569_09685</name>
</gene>
<evidence type="ECO:0000256" key="5">
    <source>
        <dbReference type="NCBIfam" id="TIGR01378"/>
    </source>
</evidence>
<dbReference type="NCBIfam" id="TIGR01378">
    <property type="entry name" value="thi_PPkinase"/>
    <property type="match status" value="1"/>
</dbReference>
<dbReference type="Pfam" id="PF04263">
    <property type="entry name" value="TPK_catalytic"/>
    <property type="match status" value="1"/>
</dbReference>
<dbReference type="SUPFAM" id="SSF63862">
    <property type="entry name" value="Thiamin pyrophosphokinase, substrate-binding domain"/>
    <property type="match status" value="1"/>
</dbReference>
<dbReference type="Pfam" id="PF04265">
    <property type="entry name" value="TPK_B1_binding"/>
    <property type="match status" value="1"/>
</dbReference>
<dbReference type="InterPro" id="IPR007373">
    <property type="entry name" value="Thiamin_PyroPKinase_B1-bd"/>
</dbReference>
<sequence>MKKVLILCNGCPPSRALFHDNFAQADSFIAADGGANIAQNFNTLPDVVIGDLDSYEPLANEPYEVISRPDQEHNDLEKALTYARKKGGTHIHILGATGHRLDQTLKNLSVLKQFNSSFQSLVMKDNFGETQLIAPSYKTELPIGTTISLFPLSGSVTNVTTKGLKYPLTNESLTNGVRDGSSNEVVEQTVHITYKKGDLLLFVRR</sequence>
<evidence type="ECO:0000256" key="4">
    <source>
        <dbReference type="ARBA" id="ARBA00022840"/>
    </source>
</evidence>
<keyword evidence="1 7" id="KW-0808">Transferase</keyword>
<dbReference type="InterPro" id="IPR006282">
    <property type="entry name" value="Thi_PPkinase"/>
</dbReference>
<dbReference type="EMBL" id="JAALLS010000011">
    <property type="protein sequence ID" value="NGP88627.1"/>
    <property type="molecule type" value="Genomic_DNA"/>
</dbReference>
<evidence type="ECO:0000313" key="8">
    <source>
        <dbReference type="Proteomes" id="UP000479132"/>
    </source>
</evidence>
<dbReference type="CDD" id="cd07995">
    <property type="entry name" value="TPK"/>
    <property type="match status" value="1"/>
</dbReference>
<evidence type="ECO:0000256" key="1">
    <source>
        <dbReference type="ARBA" id="ARBA00022679"/>
    </source>
</evidence>
<dbReference type="RefSeq" id="WP_165268560.1">
    <property type="nucleotide sequence ID" value="NZ_JAALLS010000011.1"/>
</dbReference>
<dbReference type="PANTHER" id="PTHR41299:SF1">
    <property type="entry name" value="THIAMINE PYROPHOSPHOKINASE"/>
    <property type="match status" value="1"/>
</dbReference>
<dbReference type="GO" id="GO:0004788">
    <property type="term" value="F:thiamine diphosphokinase activity"/>
    <property type="evidence" value="ECO:0007669"/>
    <property type="project" value="UniProtKB-UniRule"/>
</dbReference>
<dbReference type="InterPro" id="IPR036371">
    <property type="entry name" value="TPK_B1-bd_sf"/>
</dbReference>
<dbReference type="Proteomes" id="UP000479132">
    <property type="component" value="Unassembled WGS sequence"/>
</dbReference>
<dbReference type="GO" id="GO:0030975">
    <property type="term" value="F:thiamine binding"/>
    <property type="evidence" value="ECO:0007669"/>
    <property type="project" value="InterPro"/>
</dbReference>
<feature type="domain" description="Thiamin pyrophosphokinase thiamin-binding" evidence="6">
    <location>
        <begin position="128"/>
        <end position="200"/>
    </location>
</feature>
<keyword evidence="3 7" id="KW-0418">Kinase</keyword>
<organism evidence="7 8">
    <name type="scientific">Fodinibius halophilus</name>
    <dbReference type="NCBI Taxonomy" id="1736908"/>
    <lineage>
        <taxon>Bacteria</taxon>
        <taxon>Pseudomonadati</taxon>
        <taxon>Balneolota</taxon>
        <taxon>Balneolia</taxon>
        <taxon>Balneolales</taxon>
        <taxon>Balneolaceae</taxon>
        <taxon>Fodinibius</taxon>
    </lineage>
</organism>
<evidence type="ECO:0000259" key="6">
    <source>
        <dbReference type="SMART" id="SM00983"/>
    </source>
</evidence>
<dbReference type="SMART" id="SM00983">
    <property type="entry name" value="TPK_B1_binding"/>
    <property type="match status" value="1"/>
</dbReference>